<dbReference type="Pfam" id="PF07884">
    <property type="entry name" value="VKOR"/>
    <property type="match status" value="1"/>
</dbReference>
<evidence type="ECO:0000256" key="7">
    <source>
        <dbReference type="ARBA" id="ARBA00022989"/>
    </source>
</evidence>
<evidence type="ECO:0000256" key="6">
    <source>
        <dbReference type="ARBA" id="ARBA00022824"/>
    </source>
</evidence>
<dbReference type="SMART" id="SM00756">
    <property type="entry name" value="VKc"/>
    <property type="match status" value="1"/>
</dbReference>
<feature type="transmembrane region" description="Helical" evidence="12">
    <location>
        <begin position="139"/>
        <end position="158"/>
    </location>
</feature>
<evidence type="ECO:0000256" key="1">
    <source>
        <dbReference type="ARBA" id="ARBA00004477"/>
    </source>
</evidence>
<keyword evidence="9 12" id="KW-0472">Membrane</keyword>
<evidence type="ECO:0000256" key="9">
    <source>
        <dbReference type="ARBA" id="ARBA00023136"/>
    </source>
</evidence>
<dbReference type="CDD" id="cd12917">
    <property type="entry name" value="VKOR_euk"/>
    <property type="match status" value="1"/>
</dbReference>
<dbReference type="EC" id="1.17.4.4" evidence="3"/>
<dbReference type="RefSeq" id="XP_006818887.1">
    <property type="nucleotide sequence ID" value="XM_006818824.1"/>
</dbReference>
<evidence type="ECO:0000256" key="4">
    <source>
        <dbReference type="ARBA" id="ARBA00022692"/>
    </source>
</evidence>
<gene>
    <name evidence="15" type="primary">LOC102805472</name>
</gene>
<proteinExistence type="inferred from homology"/>
<evidence type="ECO:0000256" key="10">
    <source>
        <dbReference type="ARBA" id="ARBA00023157"/>
    </source>
</evidence>
<dbReference type="PANTHER" id="PTHR14519">
    <property type="entry name" value="VITAMIN K EPOXIDE REDUCTASE COMPLEX, SUBUNIT 1"/>
    <property type="match status" value="1"/>
</dbReference>
<comment type="subcellular location">
    <subcellularLocation>
        <location evidence="1">Endoplasmic reticulum membrane</location>
        <topology evidence="1">Multi-pass membrane protein</topology>
    </subcellularLocation>
</comment>
<keyword evidence="4 12" id="KW-0812">Transmembrane</keyword>
<comment type="similarity">
    <text evidence="2">Belongs to the VKOR family.</text>
</comment>
<evidence type="ECO:0000256" key="3">
    <source>
        <dbReference type="ARBA" id="ARBA00012278"/>
    </source>
</evidence>
<dbReference type="InterPro" id="IPR038354">
    <property type="entry name" value="VKOR_sf"/>
</dbReference>
<feature type="domain" description="Vitamin K epoxide reductase" evidence="13">
    <location>
        <begin position="5"/>
        <end position="160"/>
    </location>
</feature>
<evidence type="ECO:0000256" key="12">
    <source>
        <dbReference type="SAM" id="Phobius"/>
    </source>
</evidence>
<reference evidence="15" key="1">
    <citation type="submission" date="2025-08" db="UniProtKB">
        <authorList>
            <consortium name="RefSeq"/>
        </authorList>
    </citation>
    <scope>IDENTIFICATION</scope>
    <source>
        <tissue evidence="15">Testes</tissue>
    </source>
</reference>
<keyword evidence="5" id="KW-0874">Quinone</keyword>
<organism evidence="14 15">
    <name type="scientific">Saccoglossus kowalevskii</name>
    <name type="common">Acorn worm</name>
    <dbReference type="NCBI Taxonomy" id="10224"/>
    <lineage>
        <taxon>Eukaryota</taxon>
        <taxon>Metazoa</taxon>
        <taxon>Hemichordata</taxon>
        <taxon>Enteropneusta</taxon>
        <taxon>Harrimaniidae</taxon>
        <taxon>Saccoglossus</taxon>
    </lineage>
</organism>
<keyword evidence="14" id="KW-1185">Reference proteome</keyword>
<evidence type="ECO:0000256" key="2">
    <source>
        <dbReference type="ARBA" id="ARBA00006214"/>
    </source>
</evidence>
<evidence type="ECO:0000256" key="11">
    <source>
        <dbReference type="ARBA" id="ARBA00023284"/>
    </source>
</evidence>
<evidence type="ECO:0000256" key="8">
    <source>
        <dbReference type="ARBA" id="ARBA00023002"/>
    </source>
</evidence>
<dbReference type="InterPro" id="IPR012932">
    <property type="entry name" value="VKOR"/>
</dbReference>
<keyword evidence="10" id="KW-1015">Disulfide bond</keyword>
<feature type="transmembrane region" description="Helical" evidence="12">
    <location>
        <begin position="12"/>
        <end position="32"/>
    </location>
</feature>
<evidence type="ECO:0000256" key="5">
    <source>
        <dbReference type="ARBA" id="ARBA00022719"/>
    </source>
</evidence>
<keyword evidence="11" id="KW-0676">Redox-active center</keyword>
<keyword evidence="8" id="KW-0560">Oxidoreductase</keyword>
<evidence type="ECO:0000313" key="15">
    <source>
        <dbReference type="RefSeq" id="XP_006818887.1"/>
    </source>
</evidence>
<evidence type="ECO:0000259" key="13">
    <source>
        <dbReference type="SMART" id="SM00756"/>
    </source>
</evidence>
<feature type="transmembrane region" description="Helical" evidence="12">
    <location>
        <begin position="110"/>
        <end position="132"/>
    </location>
</feature>
<name>A0ABM0MFU6_SACKO</name>
<dbReference type="Proteomes" id="UP000694865">
    <property type="component" value="Unplaced"/>
</dbReference>
<feature type="transmembrane region" description="Helical" evidence="12">
    <location>
        <begin position="87"/>
        <end position="104"/>
    </location>
</feature>
<dbReference type="Gene3D" id="1.20.1440.130">
    <property type="entry name" value="VKOR domain"/>
    <property type="match status" value="1"/>
</dbReference>
<sequence length="160" mass="17936">MEADGVTTNGLVGGFEHACVCLIGFLLSAYALKVEIHKTRNSNYTAVCDFNDRMSCTKAFMSPYGKGFGIIGPLLGEDHFLNFPNSILGLVFYTLQFMIGQFFYSSISMVYLLFYMSIISCIGSLYLAYILYFVLSDCCVVCISTYIVNFTLCYLNYINL</sequence>
<keyword evidence="7 12" id="KW-1133">Transmembrane helix</keyword>
<protein>
    <recommendedName>
        <fullName evidence="3">vitamin-K-epoxide reductase (warfarin-sensitive)</fullName>
        <ecNumber evidence="3">1.17.4.4</ecNumber>
    </recommendedName>
</protein>
<keyword evidence="6" id="KW-0256">Endoplasmic reticulum</keyword>
<evidence type="ECO:0000313" key="14">
    <source>
        <dbReference type="Proteomes" id="UP000694865"/>
    </source>
</evidence>
<dbReference type="PANTHER" id="PTHR14519:SF5">
    <property type="entry name" value="VITAMIN K EPOXIDE REDUCTASE COMPLEX SUBUNIT 1-LIKE PROTEIN 1"/>
    <property type="match status" value="1"/>
</dbReference>
<dbReference type="GeneID" id="102805472"/>
<dbReference type="InterPro" id="IPR042406">
    <property type="entry name" value="VKORC1/VKORC1L1"/>
</dbReference>
<accession>A0ABM0MFU6</accession>